<feature type="transmembrane region" description="Helical" evidence="7">
    <location>
        <begin position="206"/>
        <end position="227"/>
    </location>
</feature>
<dbReference type="Proteomes" id="UP000192596">
    <property type="component" value="Unassembled WGS sequence"/>
</dbReference>
<keyword evidence="5 7" id="KW-1133">Transmembrane helix</keyword>
<feature type="transmembrane region" description="Helical" evidence="7">
    <location>
        <begin position="181"/>
        <end position="200"/>
    </location>
</feature>
<dbReference type="OrthoDB" id="8904098at2759"/>
<evidence type="ECO:0000256" key="3">
    <source>
        <dbReference type="ARBA" id="ARBA00022448"/>
    </source>
</evidence>
<protein>
    <recommendedName>
        <fullName evidence="10">Peptide transporter PTR2</fullName>
    </recommendedName>
</protein>
<dbReference type="Gene3D" id="1.20.1250.20">
    <property type="entry name" value="MFS general substrate transporter like domains"/>
    <property type="match status" value="1"/>
</dbReference>
<accession>A0A1V8SDD8</accession>
<feature type="transmembrane region" description="Helical" evidence="7">
    <location>
        <begin position="459"/>
        <end position="482"/>
    </location>
</feature>
<keyword evidence="3" id="KW-0813">Transport</keyword>
<dbReference type="GO" id="GO:0071916">
    <property type="term" value="F:dipeptide transmembrane transporter activity"/>
    <property type="evidence" value="ECO:0007669"/>
    <property type="project" value="UniProtKB-ARBA"/>
</dbReference>
<organism evidence="8 9">
    <name type="scientific">Cryoendolithus antarcticus</name>
    <dbReference type="NCBI Taxonomy" id="1507870"/>
    <lineage>
        <taxon>Eukaryota</taxon>
        <taxon>Fungi</taxon>
        <taxon>Dikarya</taxon>
        <taxon>Ascomycota</taxon>
        <taxon>Pezizomycotina</taxon>
        <taxon>Dothideomycetes</taxon>
        <taxon>Dothideomycetidae</taxon>
        <taxon>Cladosporiales</taxon>
        <taxon>Cladosporiaceae</taxon>
        <taxon>Cryoendolithus</taxon>
    </lineage>
</organism>
<dbReference type="SUPFAM" id="SSF103473">
    <property type="entry name" value="MFS general substrate transporter"/>
    <property type="match status" value="1"/>
</dbReference>
<comment type="similarity">
    <text evidence="2">Belongs to the major facilitator superfamily. Proton-dependent oligopeptide transporter (POT/PTR) (TC 2.A.17) family.</text>
</comment>
<feature type="transmembrane region" description="Helical" evidence="7">
    <location>
        <begin position="502"/>
        <end position="523"/>
    </location>
</feature>
<keyword evidence="9" id="KW-1185">Reference proteome</keyword>
<comment type="caution">
    <text evidence="8">The sequence shown here is derived from an EMBL/GenBank/DDBJ whole genome shotgun (WGS) entry which is preliminary data.</text>
</comment>
<evidence type="ECO:0000256" key="5">
    <source>
        <dbReference type="ARBA" id="ARBA00022989"/>
    </source>
</evidence>
<feature type="transmembrane region" description="Helical" evidence="7">
    <location>
        <begin position="566"/>
        <end position="586"/>
    </location>
</feature>
<gene>
    <name evidence="8" type="ORF">B0A48_17391</name>
</gene>
<dbReference type="AlphaFoldDB" id="A0A1V8SDD8"/>
<evidence type="ECO:0000256" key="6">
    <source>
        <dbReference type="ARBA" id="ARBA00023136"/>
    </source>
</evidence>
<evidence type="ECO:0000256" key="1">
    <source>
        <dbReference type="ARBA" id="ARBA00004141"/>
    </source>
</evidence>
<evidence type="ECO:0000313" key="8">
    <source>
        <dbReference type="EMBL" id="OQN96831.1"/>
    </source>
</evidence>
<evidence type="ECO:0000256" key="4">
    <source>
        <dbReference type="ARBA" id="ARBA00022692"/>
    </source>
</evidence>
<name>A0A1V8SDD8_9PEZI</name>
<dbReference type="EMBL" id="NAJO01000061">
    <property type="protein sequence ID" value="OQN96831.1"/>
    <property type="molecule type" value="Genomic_DNA"/>
</dbReference>
<keyword evidence="4 7" id="KW-0812">Transmembrane</keyword>
<dbReference type="InParanoid" id="A0A1V8SDD8"/>
<keyword evidence="6 7" id="KW-0472">Membrane</keyword>
<feature type="transmembrane region" description="Helical" evidence="7">
    <location>
        <begin position="535"/>
        <end position="554"/>
    </location>
</feature>
<dbReference type="PANTHER" id="PTHR11654">
    <property type="entry name" value="OLIGOPEPTIDE TRANSPORTER-RELATED"/>
    <property type="match status" value="1"/>
</dbReference>
<evidence type="ECO:0000313" key="9">
    <source>
        <dbReference type="Proteomes" id="UP000192596"/>
    </source>
</evidence>
<feature type="transmembrane region" description="Helical" evidence="7">
    <location>
        <begin position="293"/>
        <end position="314"/>
    </location>
</feature>
<feature type="transmembrane region" description="Helical" evidence="7">
    <location>
        <begin position="268"/>
        <end position="287"/>
    </location>
</feature>
<feature type="transmembrane region" description="Helical" evidence="7">
    <location>
        <begin position="389"/>
        <end position="407"/>
    </location>
</feature>
<dbReference type="GO" id="GO:0005886">
    <property type="term" value="C:plasma membrane"/>
    <property type="evidence" value="ECO:0007669"/>
    <property type="project" value="UniProtKB-ARBA"/>
</dbReference>
<dbReference type="FunFam" id="1.20.1250.20:FF:000085">
    <property type="entry name" value="MFS peptide transporter Ptr2"/>
    <property type="match status" value="1"/>
</dbReference>
<reference evidence="9" key="1">
    <citation type="submission" date="2017-03" db="EMBL/GenBank/DDBJ databases">
        <title>Genomes of endolithic fungi from Antarctica.</title>
        <authorList>
            <person name="Coleine C."/>
            <person name="Masonjones S."/>
            <person name="Stajich J.E."/>
        </authorList>
    </citation>
    <scope>NUCLEOTIDE SEQUENCE [LARGE SCALE GENOMIC DNA]</scope>
    <source>
        <strain evidence="9">CCFEE 5527</strain>
    </source>
</reference>
<feature type="transmembrane region" description="Helical" evidence="7">
    <location>
        <begin position="427"/>
        <end position="447"/>
    </location>
</feature>
<evidence type="ECO:0008006" key="10">
    <source>
        <dbReference type="Google" id="ProtNLM"/>
    </source>
</evidence>
<comment type="subcellular location">
    <subcellularLocation>
        <location evidence="1">Membrane</location>
        <topology evidence="1">Multi-pass membrane protein</topology>
    </subcellularLocation>
</comment>
<proteinExistence type="inferred from homology"/>
<dbReference type="Pfam" id="PF00854">
    <property type="entry name" value="PTR2"/>
    <property type="match status" value="1"/>
</dbReference>
<evidence type="ECO:0000256" key="7">
    <source>
        <dbReference type="SAM" id="Phobius"/>
    </source>
</evidence>
<dbReference type="InterPro" id="IPR000109">
    <property type="entry name" value="POT_fam"/>
</dbReference>
<evidence type="ECO:0000256" key="2">
    <source>
        <dbReference type="ARBA" id="ARBA00005982"/>
    </source>
</evidence>
<sequence>MSGNAGGELIADIISTSVPPEVAHPHGKNSLALNDGVGTEDPYRAKRLSVAVDVEADAGRRASAIERENYPLPTEEEARTLRKVADSIPKTAYLLCIVEFAERASYYGVQTVFSNFMQFPLPEGGNGAGAPAPGTEDTAGALGRGEQFSVAIGLLFLFLAYVIPIFGGWLADAKLGRFRTILIGVLICGVSHIIMIIGAIPSVLQAGHAIGPFMLSLILLAIGAGIFKPNVAPTVLDQYQHQKSYTKVLASGEKVVVDPEVTVQRIMLYFYAFINVGAFFAIATTYSEKIVGYWLAFLLPAILYFSLPFLLWYLTNKLIKYPPDGSALTKVYKILKTAIVQSKGVVWKKNFLDSAKPSRLAEQGTASSTVTWSERDVEDVKRTFSACGIFLYFVIYNINDGGIGSVATSQGATMLTKGAPNDLLGNFNPLTIIIFVPFMSYVVYPGLRKYNIKFGRISRITFGFVLATASGVAGAIVQWKIYELSPCGYYATTCDDVAPISIWWQIINVSLGAISEVFANVTAYEVAYSRSPPGMRALVLAIFLFTTALSYALGEVITPAILDPHLIWVWAGPTIALAVQTVIFWFRYRKYNDDEFMIDDSDFNEKVFEQSSQEVHGNAPKTVDGKGA</sequence>
<feature type="transmembrane region" description="Helical" evidence="7">
    <location>
        <begin position="148"/>
        <end position="169"/>
    </location>
</feature>
<dbReference type="InterPro" id="IPR036259">
    <property type="entry name" value="MFS_trans_sf"/>
</dbReference>